<feature type="transmembrane region" description="Helical" evidence="6">
    <location>
        <begin position="143"/>
        <end position="163"/>
    </location>
</feature>
<evidence type="ECO:0000256" key="5">
    <source>
        <dbReference type="ARBA" id="ARBA00023136"/>
    </source>
</evidence>
<reference evidence="8" key="1">
    <citation type="submission" date="2018-11" db="EMBL/GenBank/DDBJ databases">
        <title>FDA dAtabase for Regulatory Grade micrObial Sequences (FDA-ARGOS): Supporting development and validation of Infectious Disease Dx tests.</title>
        <authorList>
            <person name="Goldberg B."/>
            <person name="Campos J."/>
            <person name="Tallon L."/>
            <person name="Sadzewicz L."/>
            <person name="Zhao X."/>
            <person name="Vavikolanu K."/>
            <person name="Mehta A."/>
            <person name="Aluvathingal J."/>
            <person name="Nadendla S."/>
            <person name="Geyer C."/>
            <person name="Nandy P."/>
            <person name="Yan Y."/>
            <person name="Sichtig H."/>
        </authorList>
    </citation>
    <scope>NUCLEOTIDE SEQUENCE [LARGE SCALE GENOMIC DNA]</scope>
    <source>
        <strain evidence="8">FDAARGOS_614</strain>
    </source>
</reference>
<keyword evidence="2" id="KW-1003">Cell membrane</keyword>
<keyword evidence="5 6" id="KW-0472">Membrane</keyword>
<feature type="transmembrane region" description="Helical" evidence="6">
    <location>
        <begin position="254"/>
        <end position="278"/>
    </location>
</feature>
<evidence type="ECO:0000256" key="6">
    <source>
        <dbReference type="SAM" id="Phobius"/>
    </source>
</evidence>
<keyword evidence="3 6" id="KW-0812">Transmembrane</keyword>
<comment type="subcellular location">
    <subcellularLocation>
        <location evidence="1">Cell membrane</location>
        <topology evidence="1">Multi-pass membrane protein</topology>
    </subcellularLocation>
</comment>
<feature type="transmembrane region" description="Helical" evidence="6">
    <location>
        <begin position="108"/>
        <end position="131"/>
    </location>
</feature>
<dbReference type="AlphaFoldDB" id="A0A3G8H2Z5"/>
<dbReference type="KEGG" id="cpau:EHF44_15300"/>
<dbReference type="GO" id="GO:0005886">
    <property type="term" value="C:plasma membrane"/>
    <property type="evidence" value="ECO:0007669"/>
    <property type="project" value="UniProtKB-SubCell"/>
</dbReference>
<feature type="transmembrane region" description="Helical" evidence="6">
    <location>
        <begin position="169"/>
        <end position="194"/>
    </location>
</feature>
<dbReference type="PANTHER" id="PTHR30250:SF11">
    <property type="entry name" value="O-ANTIGEN TRANSPORTER-RELATED"/>
    <property type="match status" value="1"/>
</dbReference>
<dbReference type="PANTHER" id="PTHR30250">
    <property type="entry name" value="PST FAMILY PREDICTED COLANIC ACID TRANSPORTER"/>
    <property type="match status" value="1"/>
</dbReference>
<feature type="transmembrane region" description="Helical" evidence="6">
    <location>
        <begin position="364"/>
        <end position="382"/>
    </location>
</feature>
<feature type="transmembrane region" description="Helical" evidence="6">
    <location>
        <begin position="74"/>
        <end position="96"/>
    </location>
</feature>
<feature type="transmembrane region" description="Helical" evidence="6">
    <location>
        <begin position="332"/>
        <end position="357"/>
    </location>
</feature>
<dbReference type="OrthoDB" id="9079885at2"/>
<feature type="transmembrane region" description="Helical" evidence="6">
    <location>
        <begin position="299"/>
        <end position="320"/>
    </location>
</feature>
<dbReference type="InterPro" id="IPR050833">
    <property type="entry name" value="Poly_Biosynth_Transport"/>
</dbReference>
<evidence type="ECO:0000313" key="8">
    <source>
        <dbReference type="Proteomes" id="UP000270411"/>
    </source>
</evidence>
<accession>A0A3G8H2Z5</accession>
<organism evidence="7 8">
    <name type="scientific">Cupriavidus pauculus</name>
    <dbReference type="NCBI Taxonomy" id="82633"/>
    <lineage>
        <taxon>Bacteria</taxon>
        <taxon>Pseudomonadati</taxon>
        <taxon>Pseudomonadota</taxon>
        <taxon>Betaproteobacteria</taxon>
        <taxon>Burkholderiales</taxon>
        <taxon>Burkholderiaceae</taxon>
        <taxon>Cupriavidus</taxon>
    </lineage>
</organism>
<sequence>MLMRLALRALSLGAKFALTLAIARELGYAAMAQYGMAVAAAVIGTKMLGLGFSAECNRRLASIPAAALGDIGRLAGVHAACYGLLAAGGTLLWRYGGVAPPDYFTAPIAVVIAVLVMVEHQAFEVSGYLFALHQTRAASWLMFARNGLWALLAIAGLASGVIGSMLAVLMLWICGDVLVIAIGWYLILGLRGCSSAPVQPRRLPEARPAVRLLDVWRAGAAIYLAAILLAGLQYAERFLGAALLPAEELGRYVFLWAIANAVQTLAHAAIATTAGPALARAAHQGGSGVRKLLGRQLAWTLAATLTMAGALWLACDAILMMAGKAASQDDGLIFGILLVSFVLRSVADIAWAAAIALELRGITLLGMTLVALAGVPLAWMAVHTAGVTGAALAHGIVSLAVAGWLGVTLYRRLAGIGLARPAAADRGVS</sequence>
<feature type="transmembrane region" description="Helical" evidence="6">
    <location>
        <begin position="215"/>
        <end position="234"/>
    </location>
</feature>
<evidence type="ECO:0000256" key="2">
    <source>
        <dbReference type="ARBA" id="ARBA00022475"/>
    </source>
</evidence>
<keyword evidence="4 6" id="KW-1133">Transmembrane helix</keyword>
<evidence type="ECO:0000256" key="3">
    <source>
        <dbReference type="ARBA" id="ARBA00022692"/>
    </source>
</evidence>
<gene>
    <name evidence="7" type="ORF">EHF44_15300</name>
</gene>
<name>A0A3G8H2Z5_9BURK</name>
<evidence type="ECO:0000256" key="4">
    <source>
        <dbReference type="ARBA" id="ARBA00022989"/>
    </source>
</evidence>
<dbReference type="Proteomes" id="UP000270411">
    <property type="component" value="Chromosome 1"/>
</dbReference>
<feature type="transmembrane region" description="Helical" evidence="6">
    <location>
        <begin position="33"/>
        <end position="53"/>
    </location>
</feature>
<evidence type="ECO:0000313" key="7">
    <source>
        <dbReference type="EMBL" id="AZG14689.1"/>
    </source>
</evidence>
<evidence type="ECO:0000256" key="1">
    <source>
        <dbReference type="ARBA" id="ARBA00004651"/>
    </source>
</evidence>
<proteinExistence type="predicted"/>
<protein>
    <submittedName>
        <fullName evidence="7">Polysaccharide biosynthesis protein</fullName>
    </submittedName>
</protein>
<dbReference type="RefSeq" id="WP_124684445.1">
    <property type="nucleotide sequence ID" value="NZ_CP033969.1"/>
</dbReference>
<feature type="transmembrane region" description="Helical" evidence="6">
    <location>
        <begin position="388"/>
        <end position="410"/>
    </location>
</feature>
<dbReference type="EMBL" id="CP033969">
    <property type="protein sequence ID" value="AZG14689.1"/>
    <property type="molecule type" value="Genomic_DNA"/>
</dbReference>